<accession>A0A182J695</accession>
<feature type="region of interest" description="Disordered" evidence="1">
    <location>
        <begin position="181"/>
        <end position="230"/>
    </location>
</feature>
<dbReference type="VEuPathDB" id="VectorBase:AATE012156"/>
<feature type="region of interest" description="Disordered" evidence="1">
    <location>
        <begin position="18"/>
        <end position="89"/>
    </location>
</feature>
<dbReference type="EnsemblMetazoa" id="AATE012156-RA">
    <property type="protein sequence ID" value="AATE012156-PA.1"/>
    <property type="gene ID" value="AATE012156"/>
</dbReference>
<feature type="region of interest" description="Disordered" evidence="1">
    <location>
        <begin position="121"/>
        <end position="140"/>
    </location>
</feature>
<feature type="compositionally biased region" description="Basic and acidic residues" evidence="1">
    <location>
        <begin position="194"/>
        <end position="205"/>
    </location>
</feature>
<organism evidence="2">
    <name type="scientific">Anopheles atroparvus</name>
    <name type="common">European mosquito</name>
    <dbReference type="NCBI Taxonomy" id="41427"/>
    <lineage>
        <taxon>Eukaryota</taxon>
        <taxon>Metazoa</taxon>
        <taxon>Ecdysozoa</taxon>
        <taxon>Arthropoda</taxon>
        <taxon>Hexapoda</taxon>
        <taxon>Insecta</taxon>
        <taxon>Pterygota</taxon>
        <taxon>Neoptera</taxon>
        <taxon>Endopterygota</taxon>
        <taxon>Diptera</taxon>
        <taxon>Nematocera</taxon>
        <taxon>Culicoidea</taxon>
        <taxon>Culicidae</taxon>
        <taxon>Anophelinae</taxon>
        <taxon>Anopheles</taxon>
    </lineage>
</organism>
<evidence type="ECO:0000256" key="1">
    <source>
        <dbReference type="SAM" id="MobiDB-lite"/>
    </source>
</evidence>
<feature type="region of interest" description="Disordered" evidence="1">
    <location>
        <begin position="266"/>
        <end position="313"/>
    </location>
</feature>
<dbReference type="AlphaFoldDB" id="A0A182J695"/>
<proteinExistence type="predicted"/>
<feature type="compositionally biased region" description="Basic and acidic residues" evidence="1">
    <location>
        <begin position="71"/>
        <end position="83"/>
    </location>
</feature>
<sequence>METIQACALVDVVLCQRLPGVDEESQKQPYASGGRMRRRRATGSEEMDPNGGSDPVECMVEEHEDDAEDELQQREKEPKKENGAESQLYRYEYEHVEPVGKQVVMAGRDGGESGDSMQVELSDETMEPGPVSECGREGEPVPLDAVSEQLRNLSPSTDVTAGCGDRLAVIEPVAALINLRDCPDIPESPPGGETEARTAEAESKVQRQRQQHQPAHINLLDTSRHSWHVDKETQINPTTDDLELSAIFTSNSEDAKLNPLEVCIEEIPKSTTKGDPVPERPEKHRNNKAPPIASRETRAFASAVLSPHRNRKP</sequence>
<evidence type="ECO:0000313" key="2">
    <source>
        <dbReference type="EnsemblMetazoa" id="AATE012156-PA.1"/>
    </source>
</evidence>
<name>A0A182J695_ANOAO</name>
<protein>
    <submittedName>
        <fullName evidence="2">Uncharacterized protein</fullName>
    </submittedName>
</protein>
<reference evidence="2" key="1">
    <citation type="submission" date="2022-08" db="UniProtKB">
        <authorList>
            <consortium name="EnsemblMetazoa"/>
        </authorList>
    </citation>
    <scope>IDENTIFICATION</scope>
    <source>
        <strain evidence="2">EBRO</strain>
    </source>
</reference>